<sequence>MKPLIRRVLLQVFPNAVQKNIRLLLASGDLNEGAFLHMGVQNLLAVVLIFFVAMFISSEFLGFVIGFPLSLGLSLFVVRRDFLSGFGSRFAIYLYGEKLSGTILERSIYWPSSVGYICAVDGVDDTIAVHHSRAYSKALYRVGDKIHLYVDRVSGAGVINSSSVKKKYCLKNSEAGA</sequence>
<dbReference type="AlphaFoldDB" id="M4VJE8"/>
<dbReference type="RefSeq" id="WP_015467715.1">
    <property type="nucleotide sequence ID" value="NC_020812.1"/>
</dbReference>
<dbReference type="EMBL" id="CP003538">
    <property type="protein sequence ID" value="AGH98181.1"/>
    <property type="molecule type" value="Genomic_DNA"/>
</dbReference>
<evidence type="ECO:0000313" key="2">
    <source>
        <dbReference type="EMBL" id="AGH98181.1"/>
    </source>
</evidence>
<keyword evidence="1" id="KW-1133">Transmembrane helix</keyword>
<name>M4VJE8_9BACT</name>
<gene>
    <name evidence="2" type="ORF">A11S_1372</name>
</gene>
<evidence type="ECO:0000313" key="3">
    <source>
        <dbReference type="Proteomes" id="UP000011932"/>
    </source>
</evidence>
<dbReference type="KEGG" id="man:A11S_1372"/>
<evidence type="ECO:0000256" key="1">
    <source>
        <dbReference type="SAM" id="Phobius"/>
    </source>
</evidence>
<proteinExistence type="predicted"/>
<accession>M4VJE8</accession>
<protein>
    <submittedName>
        <fullName evidence="2">Uncharacterized protein</fullName>
    </submittedName>
</protein>
<feature type="transmembrane region" description="Helical" evidence="1">
    <location>
        <begin position="34"/>
        <end position="54"/>
    </location>
</feature>
<keyword evidence="1" id="KW-0472">Membrane</keyword>
<dbReference type="HOGENOM" id="CLU_1516206_0_0_5"/>
<dbReference type="Proteomes" id="UP000011932">
    <property type="component" value="Chromosome"/>
</dbReference>
<organism evidence="2 3">
    <name type="scientific">Micavibrio aeruginosavorus EPB</name>
    <dbReference type="NCBI Taxonomy" id="349215"/>
    <lineage>
        <taxon>Bacteria</taxon>
        <taxon>Pseudomonadati</taxon>
        <taxon>Bdellovibrionota</taxon>
        <taxon>Bdellovibrionia</taxon>
        <taxon>Bdellovibrionales</taxon>
        <taxon>Pseudobdellovibrionaceae</taxon>
        <taxon>Micavibrio</taxon>
    </lineage>
</organism>
<keyword evidence="1" id="KW-0812">Transmembrane</keyword>
<reference evidence="2 3" key="1">
    <citation type="journal article" date="2013" name="ISME J.">
        <title>By their genes ye shall know them: genomic signatures of predatory bacteria.</title>
        <authorList>
            <person name="Pasternak Z."/>
            <person name="Pietrokovski S."/>
            <person name="Rotem O."/>
            <person name="Gophna U."/>
            <person name="Lurie-Weinberger M.N."/>
            <person name="Jurkevitch E."/>
        </authorList>
    </citation>
    <scope>NUCLEOTIDE SEQUENCE [LARGE SCALE GENOMIC DNA]</scope>
    <source>
        <strain evidence="2">EPB</strain>
    </source>
</reference>